<comment type="caution">
    <text evidence="6">The sequence shown here is derived from an EMBL/GenBank/DDBJ whole genome shotgun (WGS) entry which is preliminary data.</text>
</comment>
<accession>X0S5D3</accession>
<organism evidence="6">
    <name type="scientific">marine sediment metagenome</name>
    <dbReference type="NCBI Taxonomy" id="412755"/>
    <lineage>
        <taxon>unclassified sequences</taxon>
        <taxon>metagenomes</taxon>
        <taxon>ecological metagenomes</taxon>
    </lineage>
</organism>
<dbReference type="InterPro" id="IPR007581">
    <property type="entry name" value="Endonuclease-V"/>
</dbReference>
<evidence type="ECO:0000256" key="3">
    <source>
        <dbReference type="ARBA" id="ARBA00022722"/>
    </source>
</evidence>
<dbReference type="EMBL" id="BARS01000063">
    <property type="protein sequence ID" value="GAF71137.1"/>
    <property type="molecule type" value="Genomic_DNA"/>
</dbReference>
<dbReference type="PANTHER" id="PTHR28511">
    <property type="entry name" value="ENDONUCLEASE V"/>
    <property type="match status" value="1"/>
</dbReference>
<keyword evidence="3" id="KW-0540">Nuclease</keyword>
<dbReference type="HAMAP" id="MF_00801">
    <property type="entry name" value="Endonuclease_5"/>
    <property type="match status" value="1"/>
</dbReference>
<protein>
    <recommendedName>
        <fullName evidence="7">Endonuclease V</fullName>
    </recommendedName>
</protein>
<dbReference type="GO" id="GO:0043737">
    <property type="term" value="F:deoxyribonuclease V activity"/>
    <property type="evidence" value="ECO:0007669"/>
    <property type="project" value="TreeGrafter"/>
</dbReference>
<comment type="subcellular location">
    <subcellularLocation>
        <location evidence="1">Cytoplasm</location>
    </subcellularLocation>
</comment>
<proteinExistence type="inferred from homology"/>
<dbReference type="PANTHER" id="PTHR28511:SF1">
    <property type="entry name" value="ENDONUCLEASE V"/>
    <property type="match status" value="1"/>
</dbReference>
<gene>
    <name evidence="6" type="ORF">S01H1_00196</name>
</gene>
<dbReference type="GO" id="GO:0006281">
    <property type="term" value="P:DNA repair"/>
    <property type="evidence" value="ECO:0007669"/>
    <property type="project" value="InterPro"/>
</dbReference>
<evidence type="ECO:0000256" key="1">
    <source>
        <dbReference type="ARBA" id="ARBA00004496"/>
    </source>
</evidence>
<evidence type="ECO:0000313" key="6">
    <source>
        <dbReference type="EMBL" id="GAF71137.1"/>
    </source>
</evidence>
<sequence length="213" mass="23947">MKMDLEKAAEQQRVLSSKLILEWDGREISLVAGADFSYGCEEKEIGASIVVLKIPEFEVVETSEATRKVEFPYIPGFLSFREGPVFLDAFQKIRRKPDVTLVDGNGIAHPRRMGLASFVGVSLDVCTIGCAKKPFFPFVLPSEEKGASTFFRNDKKENVGLCLRTRSGVKPVFVSPGHRIDIKLSKEVILLCLKYRIPEPLREAHRRASEIFE</sequence>
<evidence type="ECO:0000256" key="2">
    <source>
        <dbReference type="ARBA" id="ARBA00022490"/>
    </source>
</evidence>
<dbReference type="GO" id="GO:0005737">
    <property type="term" value="C:cytoplasm"/>
    <property type="evidence" value="ECO:0007669"/>
    <property type="project" value="UniProtKB-SubCell"/>
</dbReference>
<evidence type="ECO:0000256" key="4">
    <source>
        <dbReference type="ARBA" id="ARBA00022759"/>
    </source>
</evidence>
<reference evidence="6" key="1">
    <citation type="journal article" date="2014" name="Front. Microbiol.">
        <title>High frequency of phylogenetically diverse reductive dehalogenase-homologous genes in deep subseafloor sedimentary metagenomes.</title>
        <authorList>
            <person name="Kawai M."/>
            <person name="Futagami T."/>
            <person name="Toyoda A."/>
            <person name="Takaki Y."/>
            <person name="Nishi S."/>
            <person name="Hori S."/>
            <person name="Arai W."/>
            <person name="Tsubouchi T."/>
            <person name="Morono Y."/>
            <person name="Uchiyama I."/>
            <person name="Ito T."/>
            <person name="Fujiyama A."/>
            <person name="Inagaki F."/>
            <person name="Takami H."/>
        </authorList>
    </citation>
    <scope>NUCLEOTIDE SEQUENCE</scope>
    <source>
        <strain evidence="6">Expedition CK06-06</strain>
    </source>
</reference>
<dbReference type="Gene3D" id="3.30.2170.10">
    <property type="entry name" value="archaeoglobus fulgidus dsm 4304 superfamily"/>
    <property type="match status" value="1"/>
</dbReference>
<evidence type="ECO:0008006" key="7">
    <source>
        <dbReference type="Google" id="ProtNLM"/>
    </source>
</evidence>
<dbReference type="GO" id="GO:0016891">
    <property type="term" value="F:RNA endonuclease activity producing 5'-phosphomonoesters, hydrolytic mechanism"/>
    <property type="evidence" value="ECO:0007669"/>
    <property type="project" value="TreeGrafter"/>
</dbReference>
<keyword evidence="5" id="KW-0378">Hydrolase</keyword>
<keyword evidence="4" id="KW-0255">Endonuclease</keyword>
<keyword evidence="2" id="KW-0963">Cytoplasm</keyword>
<dbReference type="Pfam" id="PF04493">
    <property type="entry name" value="Endonuclease_5"/>
    <property type="match status" value="1"/>
</dbReference>
<dbReference type="AlphaFoldDB" id="X0S5D3"/>
<evidence type="ECO:0000256" key="5">
    <source>
        <dbReference type="ARBA" id="ARBA00022801"/>
    </source>
</evidence>
<dbReference type="CDD" id="cd06559">
    <property type="entry name" value="Endonuclease_V"/>
    <property type="match status" value="1"/>
</dbReference>
<dbReference type="GO" id="GO:0003727">
    <property type="term" value="F:single-stranded RNA binding"/>
    <property type="evidence" value="ECO:0007669"/>
    <property type="project" value="TreeGrafter"/>
</dbReference>
<name>X0S5D3_9ZZZZ</name>